<dbReference type="Proteomes" id="UP000053105">
    <property type="component" value="Unassembled WGS sequence"/>
</dbReference>
<dbReference type="EMBL" id="KQ435850">
    <property type="protein sequence ID" value="KOX70957.1"/>
    <property type="molecule type" value="Genomic_DNA"/>
</dbReference>
<feature type="region of interest" description="Disordered" evidence="1">
    <location>
        <begin position="7"/>
        <end position="35"/>
    </location>
</feature>
<gene>
    <name evidence="2" type="ORF">WN51_03386</name>
</gene>
<evidence type="ECO:0000313" key="2">
    <source>
        <dbReference type="EMBL" id="KOX70957.1"/>
    </source>
</evidence>
<feature type="compositionally biased region" description="Low complexity" evidence="1">
    <location>
        <begin position="7"/>
        <end position="16"/>
    </location>
</feature>
<sequence length="131" mass="13861">MGPMVVVKVGQTGQQQSDQGPGQRMKGRQKDEGSQVVGVMQEIKLKATEISPLMELTKIGGINSSNCQMSNSENHIMPDSAVTKISQCIGLSGKFAPIQYLTNGGNENLGDKDEQKVACATAVASEVYGTT</sequence>
<evidence type="ECO:0000313" key="3">
    <source>
        <dbReference type="Proteomes" id="UP000053105"/>
    </source>
</evidence>
<evidence type="ECO:0000256" key="1">
    <source>
        <dbReference type="SAM" id="MobiDB-lite"/>
    </source>
</evidence>
<name>A0A0M8ZU29_9HYME</name>
<proteinExistence type="predicted"/>
<dbReference type="AlphaFoldDB" id="A0A0M8ZU29"/>
<reference evidence="2 3" key="1">
    <citation type="submission" date="2015-07" db="EMBL/GenBank/DDBJ databases">
        <title>The genome of Melipona quadrifasciata.</title>
        <authorList>
            <person name="Pan H."/>
            <person name="Kapheim K."/>
        </authorList>
    </citation>
    <scope>NUCLEOTIDE SEQUENCE [LARGE SCALE GENOMIC DNA]</scope>
    <source>
        <strain evidence="2">0111107301</strain>
        <tissue evidence="2">Whole body</tissue>
    </source>
</reference>
<protein>
    <submittedName>
        <fullName evidence="2">Uncharacterized protein</fullName>
    </submittedName>
</protein>
<organism evidence="2 3">
    <name type="scientific">Melipona quadrifasciata</name>
    <dbReference type="NCBI Taxonomy" id="166423"/>
    <lineage>
        <taxon>Eukaryota</taxon>
        <taxon>Metazoa</taxon>
        <taxon>Ecdysozoa</taxon>
        <taxon>Arthropoda</taxon>
        <taxon>Hexapoda</taxon>
        <taxon>Insecta</taxon>
        <taxon>Pterygota</taxon>
        <taxon>Neoptera</taxon>
        <taxon>Endopterygota</taxon>
        <taxon>Hymenoptera</taxon>
        <taxon>Apocrita</taxon>
        <taxon>Aculeata</taxon>
        <taxon>Apoidea</taxon>
        <taxon>Anthophila</taxon>
        <taxon>Apidae</taxon>
        <taxon>Melipona</taxon>
    </lineage>
</organism>
<accession>A0A0M8ZU29</accession>
<keyword evidence="3" id="KW-1185">Reference proteome</keyword>